<dbReference type="PANTHER" id="PTHR33824:SF7">
    <property type="entry name" value="POLYKETIDE CYCLASE_DEHYDRASE AND LIPID TRANSPORT SUPERFAMILY PROTEIN"/>
    <property type="match status" value="1"/>
</dbReference>
<dbReference type="RefSeq" id="WP_115491673.1">
    <property type="nucleotide sequence ID" value="NZ_JACHWW010000001.1"/>
</dbReference>
<accession>A0A395LL35</accession>
<reference evidence="2 3" key="1">
    <citation type="submission" date="2018-07" db="EMBL/GenBank/DDBJ databases">
        <title>Erythrobacter nanhaiensis sp. nov., a novel member of the genus Erythrobacter isolated from the South China Sea.</title>
        <authorList>
            <person name="Chen X."/>
            <person name="Liu J."/>
        </authorList>
    </citation>
    <scope>NUCLEOTIDE SEQUENCE [LARGE SCALE GENOMIC DNA]</scope>
    <source>
        <strain evidence="2 3">S-5</strain>
    </source>
</reference>
<organism evidence="2 3">
    <name type="scientific">Alteriqipengyuania lutimaris</name>
    <dbReference type="NCBI Taxonomy" id="1538146"/>
    <lineage>
        <taxon>Bacteria</taxon>
        <taxon>Pseudomonadati</taxon>
        <taxon>Pseudomonadota</taxon>
        <taxon>Alphaproteobacteria</taxon>
        <taxon>Sphingomonadales</taxon>
        <taxon>Erythrobacteraceae</taxon>
        <taxon>Alteriqipengyuania</taxon>
    </lineage>
</organism>
<dbReference type="PANTHER" id="PTHR33824">
    <property type="entry name" value="POLYKETIDE CYCLASE/DEHYDRASE AND LIPID TRANSPORT SUPERFAMILY PROTEIN"/>
    <property type="match status" value="1"/>
</dbReference>
<evidence type="ECO:0000256" key="1">
    <source>
        <dbReference type="SAM" id="Phobius"/>
    </source>
</evidence>
<dbReference type="OrthoDB" id="9797595at2"/>
<dbReference type="Proteomes" id="UP000254101">
    <property type="component" value="Unassembled WGS sequence"/>
</dbReference>
<dbReference type="InterPro" id="IPR023393">
    <property type="entry name" value="START-like_dom_sf"/>
</dbReference>
<dbReference type="Gene3D" id="3.30.530.20">
    <property type="match status" value="1"/>
</dbReference>
<keyword evidence="1" id="KW-0472">Membrane</keyword>
<keyword evidence="1" id="KW-0812">Transmembrane</keyword>
<keyword evidence="3" id="KW-1185">Reference proteome</keyword>
<dbReference type="InterPro" id="IPR047137">
    <property type="entry name" value="ORF3"/>
</dbReference>
<evidence type="ECO:0000313" key="2">
    <source>
        <dbReference type="EMBL" id="RDS77455.1"/>
    </source>
</evidence>
<evidence type="ECO:0000313" key="3">
    <source>
        <dbReference type="Proteomes" id="UP000254101"/>
    </source>
</evidence>
<dbReference type="InterPro" id="IPR019587">
    <property type="entry name" value="Polyketide_cyclase/dehydratase"/>
</dbReference>
<dbReference type="SUPFAM" id="SSF55961">
    <property type="entry name" value="Bet v1-like"/>
    <property type="match status" value="1"/>
</dbReference>
<feature type="transmembrane region" description="Helical" evidence="1">
    <location>
        <begin position="7"/>
        <end position="29"/>
    </location>
</feature>
<keyword evidence="1" id="KW-1133">Transmembrane helix</keyword>
<dbReference type="Pfam" id="PF10604">
    <property type="entry name" value="Polyketide_cyc2"/>
    <property type="match status" value="1"/>
</dbReference>
<gene>
    <name evidence="2" type="ORF">DL238_07430</name>
</gene>
<proteinExistence type="predicted"/>
<sequence>MKQTRQIGIAGSVAAAGVALGAAAFGAFLSRRHQGGRDDAPQFARRTNQGEHALVGRSVTIRKPAAELYAYWRDFANLPEFMENVETITKQGGAKGRAVWTIKAPGGTSVDLKTEIAEDVENERIAWRSLDGSDINTKGEVTFTQAPGDRGTRVSLHIEYDAPGGVVGRALAKAFLREPEVQARHDLKRFKMLMETGEIATSAHRKSETREAKQQENA</sequence>
<dbReference type="EMBL" id="QRBB01000001">
    <property type="protein sequence ID" value="RDS77455.1"/>
    <property type="molecule type" value="Genomic_DNA"/>
</dbReference>
<dbReference type="CDD" id="cd07817">
    <property type="entry name" value="SRPBCC_8"/>
    <property type="match status" value="1"/>
</dbReference>
<dbReference type="AlphaFoldDB" id="A0A395LL35"/>
<protein>
    <submittedName>
        <fullName evidence="2">SRPBCC family protein</fullName>
    </submittedName>
</protein>
<name>A0A395LL35_9SPHN</name>
<comment type="caution">
    <text evidence="2">The sequence shown here is derived from an EMBL/GenBank/DDBJ whole genome shotgun (WGS) entry which is preliminary data.</text>
</comment>